<name>A0AAW1Q947_9CHLO</name>
<dbReference type="PANTHER" id="PTHR37952">
    <property type="match status" value="1"/>
</dbReference>
<evidence type="ECO:0000256" key="1">
    <source>
        <dbReference type="SAM" id="SignalP"/>
    </source>
</evidence>
<comment type="caution">
    <text evidence="2">The sequence shown here is derived from an EMBL/GenBank/DDBJ whole genome shotgun (WGS) entry which is preliminary data.</text>
</comment>
<sequence length="186" mass="20057">MKALLGLAASSILISGTAHASDKIGEFTANGLIFKDSVEAVAIDDQEVQGVTIYVSDFKRSLADKLSKDFFAEPSQASVTCAATGPVSIRDVDAIRGSDGHEVFSERKGLNLFQNKTLRVRRLYDEKRNTLLYVAYSTRLTSESDSSKASNSRYRTSICALPIAPEVSRAAASAQAQTDRVPVAAY</sequence>
<dbReference type="EMBL" id="JALJOR010000004">
    <property type="protein sequence ID" value="KAK9817982.1"/>
    <property type="molecule type" value="Genomic_DNA"/>
</dbReference>
<dbReference type="PANTHER" id="PTHR37952:SF2">
    <property type="entry name" value="PROTEIN CREA"/>
    <property type="match status" value="1"/>
</dbReference>
<keyword evidence="3" id="KW-1185">Reference proteome</keyword>
<dbReference type="Proteomes" id="UP001489004">
    <property type="component" value="Unassembled WGS sequence"/>
</dbReference>
<evidence type="ECO:0000313" key="2">
    <source>
        <dbReference type="EMBL" id="KAK9817982.1"/>
    </source>
</evidence>
<dbReference type="InterPro" id="IPR010292">
    <property type="entry name" value="Uncharacterised_CreA"/>
</dbReference>
<gene>
    <name evidence="2" type="ORF">WJX72_005319</name>
</gene>
<accession>A0AAW1Q947</accession>
<evidence type="ECO:0000313" key="3">
    <source>
        <dbReference type="Proteomes" id="UP001489004"/>
    </source>
</evidence>
<feature type="signal peptide" evidence="1">
    <location>
        <begin position="1"/>
        <end position="20"/>
    </location>
</feature>
<protein>
    <recommendedName>
        <fullName evidence="4">CreA protein</fullName>
    </recommendedName>
</protein>
<dbReference type="Pfam" id="PF05981">
    <property type="entry name" value="CreA"/>
    <property type="match status" value="1"/>
</dbReference>
<proteinExistence type="predicted"/>
<dbReference type="AlphaFoldDB" id="A0AAW1Q947"/>
<evidence type="ECO:0008006" key="4">
    <source>
        <dbReference type="Google" id="ProtNLM"/>
    </source>
</evidence>
<organism evidence="2 3">
    <name type="scientific">[Myrmecia] bisecta</name>
    <dbReference type="NCBI Taxonomy" id="41462"/>
    <lineage>
        <taxon>Eukaryota</taxon>
        <taxon>Viridiplantae</taxon>
        <taxon>Chlorophyta</taxon>
        <taxon>core chlorophytes</taxon>
        <taxon>Trebouxiophyceae</taxon>
        <taxon>Trebouxiales</taxon>
        <taxon>Trebouxiaceae</taxon>
        <taxon>Myrmecia</taxon>
    </lineage>
</organism>
<reference evidence="2 3" key="1">
    <citation type="journal article" date="2024" name="Nat. Commun.">
        <title>Phylogenomics reveals the evolutionary origins of lichenization in chlorophyte algae.</title>
        <authorList>
            <person name="Puginier C."/>
            <person name="Libourel C."/>
            <person name="Otte J."/>
            <person name="Skaloud P."/>
            <person name="Haon M."/>
            <person name="Grisel S."/>
            <person name="Petersen M."/>
            <person name="Berrin J.G."/>
            <person name="Delaux P.M."/>
            <person name="Dal Grande F."/>
            <person name="Keller J."/>
        </authorList>
    </citation>
    <scope>NUCLEOTIDE SEQUENCE [LARGE SCALE GENOMIC DNA]</scope>
    <source>
        <strain evidence="2 3">SAG 2043</strain>
    </source>
</reference>
<keyword evidence="1" id="KW-0732">Signal</keyword>
<feature type="chain" id="PRO_5043946021" description="CreA protein" evidence="1">
    <location>
        <begin position="21"/>
        <end position="186"/>
    </location>
</feature>